<dbReference type="Gene3D" id="3.40.50.300">
    <property type="entry name" value="P-loop containing nucleotide triphosphate hydrolases"/>
    <property type="match status" value="2"/>
</dbReference>
<evidence type="ECO:0000313" key="15">
    <source>
        <dbReference type="Proteomes" id="UP000243535"/>
    </source>
</evidence>
<dbReference type="SUPFAM" id="SSF52540">
    <property type="entry name" value="P-loop containing nucleoside triphosphate hydrolases"/>
    <property type="match status" value="2"/>
</dbReference>
<dbReference type="NCBIfam" id="NF004067">
    <property type="entry name" value="PRK05580.1-4"/>
    <property type="match status" value="1"/>
</dbReference>
<evidence type="ECO:0000256" key="3">
    <source>
        <dbReference type="ARBA" id="ARBA00022723"/>
    </source>
</evidence>
<dbReference type="GO" id="GO:0016887">
    <property type="term" value="F:ATP hydrolysis activity"/>
    <property type="evidence" value="ECO:0007669"/>
    <property type="project" value="RHEA"/>
</dbReference>
<keyword evidence="7 12" id="KW-0862">Zinc</keyword>
<feature type="binding site" evidence="12">
    <location>
        <position position="458"/>
    </location>
    <ligand>
        <name>Zn(2+)</name>
        <dbReference type="ChEBI" id="CHEBI:29105"/>
        <label>2</label>
    </ligand>
</feature>
<dbReference type="Proteomes" id="UP000243535">
    <property type="component" value="Unassembled WGS sequence"/>
</dbReference>
<evidence type="ECO:0000256" key="1">
    <source>
        <dbReference type="ARBA" id="ARBA00022515"/>
    </source>
</evidence>
<protein>
    <recommendedName>
        <fullName evidence="12">Replication restart protein PriA</fullName>
    </recommendedName>
    <alternativeName>
        <fullName evidence="12">ATP-dependent DNA helicase PriA</fullName>
        <ecNumber evidence="12">5.6.2.4</ecNumber>
    </alternativeName>
    <alternativeName>
        <fullName evidence="12">DNA 3'-5' helicase PriA</fullName>
    </alternativeName>
</protein>
<evidence type="ECO:0000256" key="2">
    <source>
        <dbReference type="ARBA" id="ARBA00022705"/>
    </source>
</evidence>
<dbReference type="SMART" id="SM00487">
    <property type="entry name" value="DEXDc"/>
    <property type="match status" value="1"/>
</dbReference>
<evidence type="ECO:0000313" key="14">
    <source>
        <dbReference type="EMBL" id="CUA85245.1"/>
    </source>
</evidence>
<dbReference type="OrthoDB" id="9759544at2"/>
<keyword evidence="8 12" id="KW-0067">ATP-binding</keyword>
<evidence type="ECO:0000256" key="12">
    <source>
        <dbReference type="HAMAP-Rule" id="MF_00983"/>
    </source>
</evidence>
<dbReference type="SMART" id="SM00490">
    <property type="entry name" value="HELICc"/>
    <property type="match status" value="1"/>
</dbReference>
<dbReference type="InterPro" id="IPR042115">
    <property type="entry name" value="PriA_3primeBD_sf"/>
</dbReference>
<dbReference type="HAMAP" id="MF_00983">
    <property type="entry name" value="PriA"/>
    <property type="match status" value="1"/>
</dbReference>
<comment type="similarity">
    <text evidence="12">Belongs to the helicase family. PriA subfamily.</text>
</comment>
<feature type="binding site" evidence="12">
    <location>
        <position position="440"/>
    </location>
    <ligand>
        <name>Zn(2+)</name>
        <dbReference type="ChEBI" id="CHEBI:29105"/>
        <label>2</label>
    </ligand>
</feature>
<feature type="binding site" evidence="12">
    <location>
        <position position="461"/>
    </location>
    <ligand>
        <name>Zn(2+)</name>
        <dbReference type="ChEBI" id="CHEBI:29105"/>
        <label>2</label>
    </ligand>
</feature>
<dbReference type="InterPro" id="IPR011545">
    <property type="entry name" value="DEAD/DEAH_box_helicase_dom"/>
</dbReference>
<dbReference type="RefSeq" id="WP_055434222.1">
    <property type="nucleotide sequence ID" value="NZ_CYHA01000005.1"/>
</dbReference>
<dbReference type="CDD" id="cd18804">
    <property type="entry name" value="SF2_C_priA"/>
    <property type="match status" value="1"/>
</dbReference>
<comment type="cofactor">
    <cofactor evidence="12">
        <name>Zn(2+)</name>
        <dbReference type="ChEBI" id="CHEBI:29105"/>
    </cofactor>
    <text evidence="12">Binds 2 zinc ions per subunit.</text>
</comment>
<dbReference type="PROSITE" id="PS51192">
    <property type="entry name" value="HELICASE_ATP_BIND_1"/>
    <property type="match status" value="1"/>
</dbReference>
<dbReference type="Pfam" id="PF00271">
    <property type="entry name" value="Helicase_C"/>
    <property type="match status" value="1"/>
</dbReference>
<feature type="binding site" evidence="12">
    <location>
        <position position="431"/>
    </location>
    <ligand>
        <name>Zn(2+)</name>
        <dbReference type="ChEBI" id="CHEBI:29105"/>
        <label>1</label>
    </ligand>
</feature>
<evidence type="ECO:0000256" key="8">
    <source>
        <dbReference type="ARBA" id="ARBA00022840"/>
    </source>
</evidence>
<keyword evidence="10 12" id="KW-0413">Isomerase</keyword>
<dbReference type="InterPro" id="IPR041236">
    <property type="entry name" value="PriA_C"/>
</dbReference>
<dbReference type="Gene3D" id="3.40.1440.60">
    <property type="entry name" value="PriA, 3(prime) DNA-binding domain"/>
    <property type="match status" value="1"/>
</dbReference>
<dbReference type="CDD" id="cd17929">
    <property type="entry name" value="DEXHc_priA"/>
    <property type="match status" value="1"/>
</dbReference>
<dbReference type="GO" id="GO:0006269">
    <property type="term" value="P:DNA replication, synthesis of primer"/>
    <property type="evidence" value="ECO:0007669"/>
    <property type="project" value="UniProtKB-KW"/>
</dbReference>
<dbReference type="InterPro" id="IPR041222">
    <property type="entry name" value="PriA_3primeBD"/>
</dbReference>
<dbReference type="GO" id="GO:0043138">
    <property type="term" value="F:3'-5' DNA helicase activity"/>
    <property type="evidence" value="ECO:0007669"/>
    <property type="project" value="UniProtKB-EC"/>
</dbReference>
<evidence type="ECO:0000256" key="11">
    <source>
        <dbReference type="ARBA" id="ARBA00048988"/>
    </source>
</evidence>
<evidence type="ECO:0000256" key="4">
    <source>
        <dbReference type="ARBA" id="ARBA00022741"/>
    </source>
</evidence>
<dbReference type="Pfam" id="PF18074">
    <property type="entry name" value="PriA_C"/>
    <property type="match status" value="1"/>
</dbReference>
<keyword evidence="1 12" id="KW-0639">Primosome</keyword>
<dbReference type="InterPro" id="IPR027417">
    <property type="entry name" value="P-loop_NTPase"/>
</dbReference>
<dbReference type="Pfam" id="PF00270">
    <property type="entry name" value="DEAD"/>
    <property type="match status" value="1"/>
</dbReference>
<evidence type="ECO:0000259" key="13">
    <source>
        <dbReference type="PROSITE" id="PS51192"/>
    </source>
</evidence>
<dbReference type="GO" id="GO:0006270">
    <property type="term" value="P:DNA replication initiation"/>
    <property type="evidence" value="ECO:0007669"/>
    <property type="project" value="TreeGrafter"/>
</dbReference>
<dbReference type="PANTHER" id="PTHR30580:SF0">
    <property type="entry name" value="PRIMOSOMAL PROTEIN N"/>
    <property type="match status" value="1"/>
</dbReference>
<dbReference type="GO" id="GO:0003677">
    <property type="term" value="F:DNA binding"/>
    <property type="evidence" value="ECO:0007669"/>
    <property type="project" value="UniProtKB-UniRule"/>
</dbReference>
<feature type="binding site" evidence="12">
    <location>
        <position position="474"/>
    </location>
    <ligand>
        <name>Zn(2+)</name>
        <dbReference type="ChEBI" id="CHEBI:29105"/>
        <label>1</label>
    </ligand>
</feature>
<comment type="catalytic activity">
    <reaction evidence="11 12">
        <text>ATP + H2O = ADP + phosphate + H(+)</text>
        <dbReference type="Rhea" id="RHEA:13065"/>
        <dbReference type="ChEBI" id="CHEBI:15377"/>
        <dbReference type="ChEBI" id="CHEBI:15378"/>
        <dbReference type="ChEBI" id="CHEBI:30616"/>
        <dbReference type="ChEBI" id="CHEBI:43474"/>
        <dbReference type="ChEBI" id="CHEBI:456216"/>
        <dbReference type="EC" id="5.6.2.4"/>
    </reaction>
</comment>
<comment type="catalytic activity">
    <reaction evidence="12">
        <text>Couples ATP hydrolysis with the unwinding of duplex DNA by translocating in the 3'-5' direction.</text>
        <dbReference type="EC" id="5.6.2.4"/>
    </reaction>
</comment>
<dbReference type="InterPro" id="IPR001650">
    <property type="entry name" value="Helicase_C-like"/>
</dbReference>
<feature type="binding site" evidence="12">
    <location>
        <position position="471"/>
    </location>
    <ligand>
        <name>Zn(2+)</name>
        <dbReference type="ChEBI" id="CHEBI:29105"/>
        <label>1</label>
    </ligand>
</feature>
<gene>
    <name evidence="12" type="primary">priA</name>
    <name evidence="14" type="ORF">Ga0061063_2323</name>
</gene>
<comment type="subunit">
    <text evidence="12">Component of the replication restart primosome.</text>
</comment>
<keyword evidence="2 12" id="KW-0235">DNA replication</keyword>
<keyword evidence="15" id="KW-1185">Reference proteome</keyword>
<dbReference type="EC" id="5.6.2.4" evidence="12"/>
<evidence type="ECO:0000256" key="5">
    <source>
        <dbReference type="ARBA" id="ARBA00022801"/>
    </source>
</evidence>
<keyword evidence="6 12" id="KW-0347">Helicase</keyword>
<dbReference type="STRING" id="375574.GCA_001418035_02108"/>
<name>A0A0K6H2X4_9NEIS</name>
<evidence type="ECO:0000256" key="9">
    <source>
        <dbReference type="ARBA" id="ARBA00023125"/>
    </source>
</evidence>
<evidence type="ECO:0000256" key="6">
    <source>
        <dbReference type="ARBA" id="ARBA00022806"/>
    </source>
</evidence>
<proteinExistence type="inferred from homology"/>
<feature type="binding site" evidence="12">
    <location>
        <position position="434"/>
    </location>
    <ligand>
        <name>Zn(2+)</name>
        <dbReference type="ChEBI" id="CHEBI:29105"/>
        <label>1</label>
    </ligand>
</feature>
<dbReference type="Pfam" id="PF17764">
    <property type="entry name" value="PriA_3primeBD"/>
    <property type="match status" value="1"/>
</dbReference>
<keyword evidence="4 12" id="KW-0547">Nucleotide-binding</keyword>
<comment type="function">
    <text evidence="12">Initiates the restart of stalled replication forks, which reloads the replicative helicase on sites other than the origin of replication. Recognizes and binds to abandoned replication forks and remodels them to uncover a helicase loading site. Promotes assembly of the primosome at these replication forks.</text>
</comment>
<accession>A0A0K6H2X4</accession>
<keyword evidence="3 12" id="KW-0479">Metal-binding</keyword>
<dbReference type="InterPro" id="IPR014001">
    <property type="entry name" value="Helicase_ATP-bd"/>
</dbReference>
<dbReference type="PANTHER" id="PTHR30580">
    <property type="entry name" value="PRIMOSOMAL PROTEIN N"/>
    <property type="match status" value="1"/>
</dbReference>
<dbReference type="InterPro" id="IPR005259">
    <property type="entry name" value="PriA"/>
</dbReference>
<sequence length="726" mass="79810">MANDVYLQVAVDVPLRETFTYCCERPLPTGTRVAVPFGPRRACGIVTGPSAPGGLDPARIRPVLEIFDELPPLPVSFLEMVAFAAAYYHHPYGQTLFTALPTALRQPGNVRLPDRRHWWLTPAGRETPPPAAHRARRAVWQALADEACTLAALRPLAPQASAILKAWLAEGRVASGEPAALSFREGPVLALNGEQQTVLQALAGALAQGFSAWLLHGITGSGKTEVYLQLMARVLAAGQQVLVLIPEINLTPQLIERFAARFPDTPLVTLHSGLSDGERLAGWVDGWQGRAGIVIGTRLAVFTPLPRLGLIVVDEEHDTSFKQQEGLRYHARDLAVWRAHQAAVPVVLGSATPSLESLANVEAGRYRRLRLTQRAHGAARLPEVQLIDMRRKKRTEGLAEESVEALRTAQRAGQMSLVFINRRGYAPVLACTDCGWTSGCPHCSSKLVIHLPERRLRCHHCGWDAPVPGSCPDCGNVDIRPLGEGTQRLEAALTAMLPEARLLRIDRDTTRRKDDWDQLYQRIQAEEVDVLVGTQMLAKGHDFGSLGLVVVLNADSGLYSADFRATERLFALLNQVAGRAGRADTPGRVLIQTQWPDHPLYQALCRHDFDGYARTLAEERQAARFPPYCSQALLRADAPDLKDAMAFLDRLREALEPLAEGIEIVGPAPALMTRLAGRERAQLSFESCSRQRLQHFLSEAVPQVEAAARRASRSLRWSLDVDPQET</sequence>
<organism evidence="14 15">
    <name type="scientific">Gulbenkiania indica</name>
    <dbReference type="NCBI Taxonomy" id="375574"/>
    <lineage>
        <taxon>Bacteria</taxon>
        <taxon>Pseudomonadati</taxon>
        <taxon>Pseudomonadota</taxon>
        <taxon>Betaproteobacteria</taxon>
        <taxon>Neisseriales</taxon>
        <taxon>Chromobacteriaceae</taxon>
        <taxon>Gulbenkiania</taxon>
    </lineage>
</organism>
<evidence type="ECO:0000256" key="7">
    <source>
        <dbReference type="ARBA" id="ARBA00022833"/>
    </source>
</evidence>
<dbReference type="GO" id="GO:0006310">
    <property type="term" value="P:DNA recombination"/>
    <property type="evidence" value="ECO:0007669"/>
    <property type="project" value="InterPro"/>
</dbReference>
<dbReference type="EMBL" id="CYHA01000005">
    <property type="protein sequence ID" value="CUA85245.1"/>
    <property type="molecule type" value="Genomic_DNA"/>
</dbReference>
<evidence type="ECO:0000256" key="10">
    <source>
        <dbReference type="ARBA" id="ARBA00023235"/>
    </source>
</evidence>
<dbReference type="NCBIfam" id="TIGR00595">
    <property type="entry name" value="priA"/>
    <property type="match status" value="1"/>
</dbReference>
<dbReference type="GO" id="GO:0008270">
    <property type="term" value="F:zinc ion binding"/>
    <property type="evidence" value="ECO:0007669"/>
    <property type="project" value="UniProtKB-UniRule"/>
</dbReference>
<dbReference type="FunFam" id="3.40.50.300:FF:000489">
    <property type="entry name" value="Primosome assembly protein PriA"/>
    <property type="match status" value="1"/>
</dbReference>
<dbReference type="AlphaFoldDB" id="A0A0K6H2X4"/>
<dbReference type="GO" id="GO:0006302">
    <property type="term" value="P:double-strand break repair"/>
    <property type="evidence" value="ECO:0007669"/>
    <property type="project" value="InterPro"/>
</dbReference>
<dbReference type="InterPro" id="IPR040498">
    <property type="entry name" value="PriA_CRR"/>
</dbReference>
<keyword evidence="9 12" id="KW-0238">DNA-binding</keyword>
<dbReference type="Pfam" id="PF18319">
    <property type="entry name" value="Zn_ribbon_PriA"/>
    <property type="match status" value="1"/>
</dbReference>
<reference evidence="15" key="1">
    <citation type="submission" date="2015-08" db="EMBL/GenBank/DDBJ databases">
        <authorList>
            <person name="Varghese N."/>
        </authorList>
    </citation>
    <scope>NUCLEOTIDE SEQUENCE [LARGE SCALE GENOMIC DNA]</scope>
    <source>
        <strain evidence="15">DSM 17901</strain>
    </source>
</reference>
<dbReference type="GO" id="GO:0005524">
    <property type="term" value="F:ATP binding"/>
    <property type="evidence" value="ECO:0007669"/>
    <property type="project" value="UniProtKB-UniRule"/>
</dbReference>
<dbReference type="GO" id="GO:1990077">
    <property type="term" value="C:primosome complex"/>
    <property type="evidence" value="ECO:0007669"/>
    <property type="project" value="UniProtKB-UniRule"/>
</dbReference>
<keyword evidence="5 12" id="KW-0378">Hydrolase</keyword>
<feature type="domain" description="Helicase ATP-binding" evidence="13">
    <location>
        <begin position="204"/>
        <end position="371"/>
    </location>
</feature>
<feature type="binding site" evidence="12">
    <location>
        <position position="443"/>
    </location>
    <ligand>
        <name>Zn(2+)</name>
        <dbReference type="ChEBI" id="CHEBI:29105"/>
        <label>2</label>
    </ligand>
</feature>